<keyword evidence="1" id="KW-0472">Membrane</keyword>
<gene>
    <name evidence="2" type="ORF">C8F04DRAFT_12414</name>
</gene>
<protein>
    <submittedName>
        <fullName evidence="2">Uncharacterized protein</fullName>
    </submittedName>
</protein>
<evidence type="ECO:0000256" key="1">
    <source>
        <dbReference type="SAM" id="Phobius"/>
    </source>
</evidence>
<name>A0AAD6TJK5_9AGAR</name>
<keyword evidence="1" id="KW-0812">Transmembrane</keyword>
<organism evidence="2 3">
    <name type="scientific">Mycena alexandri</name>
    <dbReference type="NCBI Taxonomy" id="1745969"/>
    <lineage>
        <taxon>Eukaryota</taxon>
        <taxon>Fungi</taxon>
        <taxon>Dikarya</taxon>
        <taxon>Basidiomycota</taxon>
        <taxon>Agaricomycotina</taxon>
        <taxon>Agaricomycetes</taxon>
        <taxon>Agaricomycetidae</taxon>
        <taxon>Agaricales</taxon>
        <taxon>Marasmiineae</taxon>
        <taxon>Mycenaceae</taxon>
        <taxon>Mycena</taxon>
    </lineage>
</organism>
<evidence type="ECO:0000313" key="3">
    <source>
        <dbReference type="Proteomes" id="UP001218188"/>
    </source>
</evidence>
<reference evidence="2" key="1">
    <citation type="submission" date="2023-03" db="EMBL/GenBank/DDBJ databases">
        <title>Massive genome expansion in bonnet fungi (Mycena s.s.) driven by repeated elements and novel gene families across ecological guilds.</title>
        <authorList>
            <consortium name="Lawrence Berkeley National Laboratory"/>
            <person name="Harder C.B."/>
            <person name="Miyauchi S."/>
            <person name="Viragh M."/>
            <person name="Kuo A."/>
            <person name="Thoen E."/>
            <person name="Andreopoulos B."/>
            <person name="Lu D."/>
            <person name="Skrede I."/>
            <person name="Drula E."/>
            <person name="Henrissat B."/>
            <person name="Morin E."/>
            <person name="Kohler A."/>
            <person name="Barry K."/>
            <person name="LaButti K."/>
            <person name="Morin E."/>
            <person name="Salamov A."/>
            <person name="Lipzen A."/>
            <person name="Mereny Z."/>
            <person name="Hegedus B."/>
            <person name="Baldrian P."/>
            <person name="Stursova M."/>
            <person name="Weitz H."/>
            <person name="Taylor A."/>
            <person name="Grigoriev I.V."/>
            <person name="Nagy L.G."/>
            <person name="Martin F."/>
            <person name="Kauserud H."/>
        </authorList>
    </citation>
    <scope>NUCLEOTIDE SEQUENCE</scope>
    <source>
        <strain evidence="2">CBHHK200</strain>
    </source>
</reference>
<proteinExistence type="predicted"/>
<dbReference type="AlphaFoldDB" id="A0AAD6TJK5"/>
<keyword evidence="1" id="KW-1133">Transmembrane helix</keyword>
<evidence type="ECO:0000313" key="2">
    <source>
        <dbReference type="EMBL" id="KAJ7047549.1"/>
    </source>
</evidence>
<comment type="caution">
    <text evidence="2">The sequence shown here is derived from an EMBL/GenBank/DDBJ whole genome shotgun (WGS) entry which is preliminary data.</text>
</comment>
<dbReference type="Proteomes" id="UP001218188">
    <property type="component" value="Unassembled WGS sequence"/>
</dbReference>
<keyword evidence="3" id="KW-1185">Reference proteome</keyword>
<accession>A0AAD6TJK5</accession>
<dbReference type="EMBL" id="JARJCM010000001">
    <property type="protein sequence ID" value="KAJ7047549.1"/>
    <property type="molecule type" value="Genomic_DNA"/>
</dbReference>
<feature type="transmembrane region" description="Helical" evidence="1">
    <location>
        <begin position="26"/>
        <end position="45"/>
    </location>
</feature>
<sequence>MSASRFRLKEDVDKAYTVQTRSAIEGGIRGTAIGVGLTIITHYSWPFFRRQTFQFKGFLVCTCTRILVIAAFDYFIQGKPRHCLRCGHWRRTSPATVRSSATTGGE</sequence>